<reference evidence="7" key="1">
    <citation type="journal article" date="2021" name="J. Hered.">
        <title>Genome Assembly of Salicaceae Populus deltoides (Eastern Cottonwood) I-69 Based on Nanopore Sequencing and Hi-C Technologies.</title>
        <authorList>
            <person name="Bai S."/>
            <person name="Wu H."/>
            <person name="Zhang J."/>
            <person name="Pan Z."/>
            <person name="Zhao W."/>
            <person name="Li Z."/>
            <person name="Tong C."/>
        </authorList>
    </citation>
    <scope>NUCLEOTIDE SEQUENCE</scope>
    <source>
        <tissue evidence="7">Leaf</tissue>
    </source>
</reference>
<comment type="similarity">
    <text evidence="2">Belongs to the class-I pyridoxal-phosphate-dependent aminotransferase family.</text>
</comment>
<dbReference type="PROSITE" id="PS00105">
    <property type="entry name" value="AA_TRANSFER_CLASS_1"/>
    <property type="match status" value="1"/>
</dbReference>
<evidence type="ECO:0000256" key="1">
    <source>
        <dbReference type="ARBA" id="ARBA00001933"/>
    </source>
</evidence>
<keyword evidence="4" id="KW-0808">Transferase</keyword>
<dbReference type="GO" id="GO:0016212">
    <property type="term" value="F:kynurenine-oxoglutarate transaminase activity"/>
    <property type="evidence" value="ECO:0007669"/>
    <property type="project" value="TreeGrafter"/>
</dbReference>
<accession>A0A8T2X8L8</accession>
<dbReference type="PANTHER" id="PTHR43807">
    <property type="entry name" value="FI04487P"/>
    <property type="match status" value="1"/>
</dbReference>
<keyword evidence="3" id="KW-0032">Aminotransferase</keyword>
<dbReference type="InterPro" id="IPR015421">
    <property type="entry name" value="PyrdxlP-dep_Trfase_major"/>
</dbReference>
<evidence type="ECO:0000313" key="8">
    <source>
        <dbReference type="Proteomes" id="UP000807159"/>
    </source>
</evidence>
<comment type="cofactor">
    <cofactor evidence="1">
        <name>pyridoxal 5'-phosphate</name>
        <dbReference type="ChEBI" id="CHEBI:597326"/>
    </cofactor>
</comment>
<dbReference type="FunFam" id="3.40.640.10:FF:000086">
    <property type="entry name" value="Kynurenine--oxoglutarate transaminase 1"/>
    <property type="match status" value="1"/>
</dbReference>
<dbReference type="GO" id="GO:0005737">
    <property type="term" value="C:cytoplasm"/>
    <property type="evidence" value="ECO:0007669"/>
    <property type="project" value="TreeGrafter"/>
</dbReference>
<evidence type="ECO:0000256" key="5">
    <source>
        <dbReference type="ARBA" id="ARBA00022898"/>
    </source>
</evidence>
<dbReference type="CDD" id="cd00609">
    <property type="entry name" value="AAT_like"/>
    <property type="match status" value="1"/>
</dbReference>
<dbReference type="InterPro" id="IPR004838">
    <property type="entry name" value="NHTrfase_class1_PyrdxlP-BS"/>
</dbReference>
<dbReference type="PANTHER" id="PTHR43807:SF12">
    <property type="entry name" value="AMINOTRANSFERASE, CLASSES I AND II FAMILY PROTEIN, EXPRESSED"/>
    <property type="match status" value="1"/>
</dbReference>
<dbReference type="Proteomes" id="UP000807159">
    <property type="component" value="Chromosome 14"/>
</dbReference>
<dbReference type="Pfam" id="PF00155">
    <property type="entry name" value="Aminotran_1_2"/>
    <property type="match status" value="1"/>
</dbReference>
<evidence type="ECO:0000256" key="2">
    <source>
        <dbReference type="ARBA" id="ARBA00007441"/>
    </source>
</evidence>
<comment type="caution">
    <text evidence="7">The sequence shown here is derived from an EMBL/GenBank/DDBJ whole genome shotgun (WGS) entry which is preliminary data.</text>
</comment>
<dbReference type="InterPro" id="IPR015424">
    <property type="entry name" value="PyrdxlP-dep_Trfase"/>
</dbReference>
<feature type="domain" description="Aminotransferase class I/classII large" evidence="6">
    <location>
        <begin position="28"/>
        <end position="283"/>
    </location>
</feature>
<dbReference type="Gene3D" id="3.40.640.10">
    <property type="entry name" value="Type I PLP-dependent aspartate aminotransferase-like (Major domain)"/>
    <property type="match status" value="1"/>
</dbReference>
<sequence length="290" mass="31833">MEQKLSSVAKTFTPSAIQELSHLAQRSNAINLAEGFPDFSAPSHLKNAAISAINSDFNQYRHVQGICDHLANIMKGMHGLDFDPRTDMAICCGQTEAFAAAVFAIIDPGDEVVLFDPSYETYGGCIRMAGGIPVYVALEPPHWTLDPDRFINSFTARTKAVILNSPHNPTGKVFTKDELETIAGACCRRDCMAITDEIYEHITYDNIKHISLASLPGMQERTIITSSLSKTFSVTGWRVGWAIAPAFFASAIRNIHIKITDSAPAPFQEAALTALRSPPEYFEKLRRVGP</sequence>
<protein>
    <recommendedName>
        <fullName evidence="6">Aminotransferase class I/classII large domain-containing protein</fullName>
    </recommendedName>
</protein>
<evidence type="ECO:0000259" key="6">
    <source>
        <dbReference type="Pfam" id="PF00155"/>
    </source>
</evidence>
<organism evidence="7 8">
    <name type="scientific">Populus deltoides</name>
    <name type="common">Eastern poplar</name>
    <name type="synonym">Eastern cottonwood</name>
    <dbReference type="NCBI Taxonomy" id="3696"/>
    <lineage>
        <taxon>Eukaryota</taxon>
        <taxon>Viridiplantae</taxon>
        <taxon>Streptophyta</taxon>
        <taxon>Embryophyta</taxon>
        <taxon>Tracheophyta</taxon>
        <taxon>Spermatophyta</taxon>
        <taxon>Magnoliopsida</taxon>
        <taxon>eudicotyledons</taxon>
        <taxon>Gunneridae</taxon>
        <taxon>Pentapetalae</taxon>
        <taxon>rosids</taxon>
        <taxon>fabids</taxon>
        <taxon>Malpighiales</taxon>
        <taxon>Salicaceae</taxon>
        <taxon>Saliceae</taxon>
        <taxon>Populus</taxon>
    </lineage>
</organism>
<proteinExistence type="inferred from homology"/>
<evidence type="ECO:0000256" key="3">
    <source>
        <dbReference type="ARBA" id="ARBA00022576"/>
    </source>
</evidence>
<keyword evidence="5" id="KW-0663">Pyridoxal phosphate</keyword>
<evidence type="ECO:0000256" key="4">
    <source>
        <dbReference type="ARBA" id="ARBA00022679"/>
    </source>
</evidence>
<evidence type="ECO:0000313" key="7">
    <source>
        <dbReference type="EMBL" id="KAH8489112.1"/>
    </source>
</evidence>
<name>A0A8T2X8L8_POPDE</name>
<dbReference type="InterPro" id="IPR051326">
    <property type="entry name" value="Kynurenine-oxoglutarate_AT"/>
</dbReference>
<dbReference type="EMBL" id="JACEGQ020000014">
    <property type="protein sequence ID" value="KAH8489112.1"/>
    <property type="molecule type" value="Genomic_DNA"/>
</dbReference>
<dbReference type="SUPFAM" id="SSF53383">
    <property type="entry name" value="PLP-dependent transferases"/>
    <property type="match status" value="1"/>
</dbReference>
<keyword evidence="8" id="KW-1185">Reference proteome</keyword>
<dbReference type="AlphaFoldDB" id="A0A8T2X8L8"/>
<dbReference type="GO" id="GO:0030170">
    <property type="term" value="F:pyridoxal phosphate binding"/>
    <property type="evidence" value="ECO:0007669"/>
    <property type="project" value="InterPro"/>
</dbReference>
<gene>
    <name evidence="7" type="ORF">H0E87_024666</name>
</gene>
<dbReference type="InterPro" id="IPR004839">
    <property type="entry name" value="Aminotransferase_I/II_large"/>
</dbReference>